<reference evidence="1 2" key="1">
    <citation type="submission" date="2019-05" db="EMBL/GenBank/DDBJ databases">
        <title>Another draft genome of Portunus trituberculatus and its Hox gene families provides insights of decapod evolution.</title>
        <authorList>
            <person name="Jeong J.-H."/>
            <person name="Song I."/>
            <person name="Kim S."/>
            <person name="Choi T."/>
            <person name="Kim D."/>
            <person name="Ryu S."/>
            <person name="Kim W."/>
        </authorList>
    </citation>
    <scope>NUCLEOTIDE SEQUENCE [LARGE SCALE GENOMIC DNA]</scope>
    <source>
        <tissue evidence="1">Muscle</tissue>
    </source>
</reference>
<organism evidence="1 2">
    <name type="scientific">Portunus trituberculatus</name>
    <name type="common">Swimming crab</name>
    <name type="synonym">Neptunus trituberculatus</name>
    <dbReference type="NCBI Taxonomy" id="210409"/>
    <lineage>
        <taxon>Eukaryota</taxon>
        <taxon>Metazoa</taxon>
        <taxon>Ecdysozoa</taxon>
        <taxon>Arthropoda</taxon>
        <taxon>Crustacea</taxon>
        <taxon>Multicrustacea</taxon>
        <taxon>Malacostraca</taxon>
        <taxon>Eumalacostraca</taxon>
        <taxon>Eucarida</taxon>
        <taxon>Decapoda</taxon>
        <taxon>Pleocyemata</taxon>
        <taxon>Brachyura</taxon>
        <taxon>Eubrachyura</taxon>
        <taxon>Portunoidea</taxon>
        <taxon>Portunidae</taxon>
        <taxon>Portuninae</taxon>
        <taxon>Portunus</taxon>
    </lineage>
</organism>
<name>A0A5B7K1U1_PORTR</name>
<accession>A0A5B7K1U1</accession>
<evidence type="ECO:0000313" key="2">
    <source>
        <dbReference type="Proteomes" id="UP000324222"/>
    </source>
</evidence>
<keyword evidence="2" id="KW-1185">Reference proteome</keyword>
<proteinExistence type="predicted"/>
<evidence type="ECO:0000313" key="1">
    <source>
        <dbReference type="EMBL" id="MPD00960.1"/>
    </source>
</evidence>
<dbReference type="Proteomes" id="UP000324222">
    <property type="component" value="Unassembled WGS sequence"/>
</dbReference>
<dbReference type="AlphaFoldDB" id="A0A5B7K1U1"/>
<dbReference type="EMBL" id="VSRR010125114">
    <property type="protein sequence ID" value="MPD00960.1"/>
    <property type="molecule type" value="Genomic_DNA"/>
</dbReference>
<sequence>MPAGRRPLRAPPRGLDKSTVPVGVRAVLQILQDDLLSLLPPRAAASASAAEEDCVAHLLTLDGGAWRT</sequence>
<comment type="caution">
    <text evidence="1">The sequence shown here is derived from an EMBL/GenBank/DDBJ whole genome shotgun (WGS) entry which is preliminary data.</text>
</comment>
<protein>
    <submittedName>
        <fullName evidence="1">Uncharacterized protein</fullName>
    </submittedName>
</protein>
<gene>
    <name evidence="1" type="ORF">E2C01_096467</name>
</gene>